<evidence type="ECO:0000313" key="4">
    <source>
        <dbReference type="Proteomes" id="UP000019473"/>
    </source>
</evidence>
<organism evidence="3 4">
    <name type="scientific">Cladophialophora yegresii CBS 114405</name>
    <dbReference type="NCBI Taxonomy" id="1182544"/>
    <lineage>
        <taxon>Eukaryota</taxon>
        <taxon>Fungi</taxon>
        <taxon>Dikarya</taxon>
        <taxon>Ascomycota</taxon>
        <taxon>Pezizomycotina</taxon>
        <taxon>Eurotiomycetes</taxon>
        <taxon>Chaetothyriomycetidae</taxon>
        <taxon>Chaetothyriales</taxon>
        <taxon>Herpotrichiellaceae</taxon>
        <taxon>Cladophialophora</taxon>
    </lineage>
</organism>
<dbReference type="InterPro" id="IPR046497">
    <property type="entry name" value="DUF6590"/>
</dbReference>
<evidence type="ECO:0000313" key="3">
    <source>
        <dbReference type="EMBL" id="EXJ61549.1"/>
    </source>
</evidence>
<dbReference type="RefSeq" id="XP_007754203.1">
    <property type="nucleotide sequence ID" value="XM_007756013.1"/>
</dbReference>
<dbReference type="AlphaFoldDB" id="W9WT85"/>
<name>W9WT85_9EURO</name>
<gene>
    <name evidence="3" type="ORF">A1O7_01977</name>
</gene>
<reference evidence="3 4" key="1">
    <citation type="submission" date="2013-03" db="EMBL/GenBank/DDBJ databases">
        <title>The Genome Sequence of Cladophialophora yegresii CBS 114405.</title>
        <authorList>
            <consortium name="The Broad Institute Genomics Platform"/>
            <person name="Cuomo C."/>
            <person name="de Hoog S."/>
            <person name="Gorbushina A."/>
            <person name="Walker B."/>
            <person name="Young S.K."/>
            <person name="Zeng Q."/>
            <person name="Gargeya S."/>
            <person name="Fitzgerald M."/>
            <person name="Haas B."/>
            <person name="Abouelleil A."/>
            <person name="Allen A.W."/>
            <person name="Alvarado L."/>
            <person name="Arachchi H.M."/>
            <person name="Berlin A.M."/>
            <person name="Chapman S.B."/>
            <person name="Gainer-Dewar J."/>
            <person name="Goldberg J."/>
            <person name="Griggs A."/>
            <person name="Gujja S."/>
            <person name="Hansen M."/>
            <person name="Howarth C."/>
            <person name="Imamovic A."/>
            <person name="Ireland A."/>
            <person name="Larimer J."/>
            <person name="McCowan C."/>
            <person name="Murphy C."/>
            <person name="Pearson M."/>
            <person name="Poon T.W."/>
            <person name="Priest M."/>
            <person name="Roberts A."/>
            <person name="Saif S."/>
            <person name="Shea T."/>
            <person name="Sisk P."/>
            <person name="Sykes S."/>
            <person name="Wortman J."/>
            <person name="Nusbaum C."/>
            <person name="Birren B."/>
        </authorList>
    </citation>
    <scope>NUCLEOTIDE SEQUENCE [LARGE SCALE GENOMIC DNA]</scope>
    <source>
        <strain evidence="3 4">CBS 114405</strain>
    </source>
</reference>
<dbReference type="VEuPathDB" id="FungiDB:A1O7_01977"/>
<keyword evidence="4" id="KW-1185">Reference proteome</keyword>
<protein>
    <recommendedName>
        <fullName evidence="2">DUF6590 domain-containing protein</fullName>
    </recommendedName>
</protein>
<evidence type="ECO:0000256" key="1">
    <source>
        <dbReference type="SAM" id="MobiDB-lite"/>
    </source>
</evidence>
<accession>W9WT85</accession>
<dbReference type="GeneID" id="19176588"/>
<dbReference type="Pfam" id="PF20233">
    <property type="entry name" value="DUF6590"/>
    <property type="match status" value="1"/>
</dbReference>
<sequence length="109" mass="11992">MGKVSLDEGSTNKTGEHAIIHMDGTPPQSLRGEPPMSKRPITVVPASEDKKLHEASRIRFDKVFSIEHNVRVKEVGKISPDSMAWFCQYWRNEAIAAANAVAPRSGGHV</sequence>
<dbReference type="Proteomes" id="UP000019473">
    <property type="component" value="Unassembled WGS sequence"/>
</dbReference>
<dbReference type="STRING" id="1182544.W9WT85"/>
<dbReference type="EMBL" id="AMGW01000002">
    <property type="protein sequence ID" value="EXJ61549.1"/>
    <property type="molecule type" value="Genomic_DNA"/>
</dbReference>
<comment type="caution">
    <text evidence="3">The sequence shown here is derived from an EMBL/GenBank/DDBJ whole genome shotgun (WGS) entry which is preliminary data.</text>
</comment>
<feature type="region of interest" description="Disordered" evidence="1">
    <location>
        <begin position="1"/>
        <end position="40"/>
    </location>
</feature>
<dbReference type="OrthoDB" id="3559580at2759"/>
<proteinExistence type="predicted"/>
<evidence type="ECO:0000259" key="2">
    <source>
        <dbReference type="Pfam" id="PF20233"/>
    </source>
</evidence>
<dbReference type="HOGENOM" id="CLU_2183684_0_0_1"/>
<feature type="domain" description="DUF6590" evidence="2">
    <location>
        <begin position="13"/>
        <end position="86"/>
    </location>
</feature>